<name>A0A8J5CFB2_CHIOP</name>
<dbReference type="AlphaFoldDB" id="A0A8J5CFB2"/>
<evidence type="ECO:0000313" key="2">
    <source>
        <dbReference type="EMBL" id="KAG0710490.1"/>
    </source>
</evidence>
<gene>
    <name evidence="2" type="ORF">GWK47_022684</name>
</gene>
<comment type="caution">
    <text evidence="2">The sequence shown here is derived from an EMBL/GenBank/DDBJ whole genome shotgun (WGS) entry which is preliminary data.</text>
</comment>
<evidence type="ECO:0000313" key="3">
    <source>
        <dbReference type="Proteomes" id="UP000770661"/>
    </source>
</evidence>
<feature type="region of interest" description="Disordered" evidence="1">
    <location>
        <begin position="1"/>
        <end position="31"/>
    </location>
</feature>
<evidence type="ECO:0000256" key="1">
    <source>
        <dbReference type="SAM" id="MobiDB-lite"/>
    </source>
</evidence>
<proteinExistence type="predicted"/>
<organism evidence="2 3">
    <name type="scientific">Chionoecetes opilio</name>
    <name type="common">Atlantic snow crab</name>
    <name type="synonym">Cancer opilio</name>
    <dbReference type="NCBI Taxonomy" id="41210"/>
    <lineage>
        <taxon>Eukaryota</taxon>
        <taxon>Metazoa</taxon>
        <taxon>Ecdysozoa</taxon>
        <taxon>Arthropoda</taxon>
        <taxon>Crustacea</taxon>
        <taxon>Multicrustacea</taxon>
        <taxon>Malacostraca</taxon>
        <taxon>Eumalacostraca</taxon>
        <taxon>Eucarida</taxon>
        <taxon>Decapoda</taxon>
        <taxon>Pleocyemata</taxon>
        <taxon>Brachyura</taxon>
        <taxon>Eubrachyura</taxon>
        <taxon>Majoidea</taxon>
        <taxon>Majidae</taxon>
        <taxon>Chionoecetes</taxon>
    </lineage>
</organism>
<reference evidence="2" key="1">
    <citation type="submission" date="2020-07" db="EMBL/GenBank/DDBJ databases">
        <title>The High-quality genome of the commercially important snow crab, Chionoecetes opilio.</title>
        <authorList>
            <person name="Jeong J.-H."/>
            <person name="Ryu S."/>
        </authorList>
    </citation>
    <scope>NUCLEOTIDE SEQUENCE</scope>
    <source>
        <strain evidence="2">MADBK_172401_WGS</strain>
        <tissue evidence="2">Digestive gland</tissue>
    </source>
</reference>
<sequence>MAVSANLPRWNDSRQYRSKHHSNVHHEGMQRGKHLHQVSLLLVMPLDFTRTPCTFLDQQKLHLDGREGERVSGVSGLHPEERKLQLNQKQSPHCDVFAAKGYDAAVQVPSRPPHPSIRRSRPAEVGHINLLLFQWCLPPGQARLFPAVDPSSSQCFLFSRLPSFCLPVFGLFSAFNLRSDICLLILGLKCRPAPSSVPFHKDED</sequence>
<dbReference type="Proteomes" id="UP000770661">
    <property type="component" value="Unassembled WGS sequence"/>
</dbReference>
<protein>
    <submittedName>
        <fullName evidence="2">Uncharacterized protein</fullName>
    </submittedName>
</protein>
<keyword evidence="3" id="KW-1185">Reference proteome</keyword>
<dbReference type="EMBL" id="JACEEZ010024150">
    <property type="protein sequence ID" value="KAG0710490.1"/>
    <property type="molecule type" value="Genomic_DNA"/>
</dbReference>
<accession>A0A8J5CFB2</accession>